<feature type="region of interest" description="Disordered" evidence="1">
    <location>
        <begin position="73"/>
        <end position="135"/>
    </location>
</feature>
<organism evidence="2 3">
    <name type="scientific">Petrolisthes cinctipes</name>
    <name type="common">Flat porcelain crab</name>
    <dbReference type="NCBI Taxonomy" id="88211"/>
    <lineage>
        <taxon>Eukaryota</taxon>
        <taxon>Metazoa</taxon>
        <taxon>Ecdysozoa</taxon>
        <taxon>Arthropoda</taxon>
        <taxon>Crustacea</taxon>
        <taxon>Multicrustacea</taxon>
        <taxon>Malacostraca</taxon>
        <taxon>Eumalacostraca</taxon>
        <taxon>Eucarida</taxon>
        <taxon>Decapoda</taxon>
        <taxon>Pleocyemata</taxon>
        <taxon>Anomura</taxon>
        <taxon>Galatheoidea</taxon>
        <taxon>Porcellanidae</taxon>
        <taxon>Petrolisthes</taxon>
    </lineage>
</organism>
<dbReference type="Proteomes" id="UP001286313">
    <property type="component" value="Unassembled WGS sequence"/>
</dbReference>
<evidence type="ECO:0000313" key="3">
    <source>
        <dbReference type="Proteomes" id="UP001286313"/>
    </source>
</evidence>
<reference evidence="2" key="1">
    <citation type="submission" date="2023-10" db="EMBL/GenBank/DDBJ databases">
        <title>Genome assemblies of two species of porcelain crab, Petrolisthes cinctipes and Petrolisthes manimaculis (Anomura: Porcellanidae).</title>
        <authorList>
            <person name="Angst P."/>
        </authorList>
    </citation>
    <scope>NUCLEOTIDE SEQUENCE</scope>
    <source>
        <strain evidence="2">PB745_01</strain>
        <tissue evidence="2">Gill</tissue>
    </source>
</reference>
<evidence type="ECO:0000313" key="2">
    <source>
        <dbReference type="EMBL" id="KAK3869490.1"/>
    </source>
</evidence>
<feature type="region of interest" description="Disordered" evidence="1">
    <location>
        <begin position="371"/>
        <end position="559"/>
    </location>
</feature>
<comment type="caution">
    <text evidence="2">The sequence shown here is derived from an EMBL/GenBank/DDBJ whole genome shotgun (WGS) entry which is preliminary data.</text>
</comment>
<protein>
    <submittedName>
        <fullName evidence="2">Uncharacterized protein</fullName>
    </submittedName>
</protein>
<feature type="compositionally biased region" description="Low complexity" evidence="1">
    <location>
        <begin position="73"/>
        <end position="104"/>
    </location>
</feature>
<evidence type="ECO:0000256" key="1">
    <source>
        <dbReference type="SAM" id="MobiDB-lite"/>
    </source>
</evidence>
<feature type="compositionally biased region" description="Low complexity" evidence="1">
    <location>
        <begin position="420"/>
        <end position="432"/>
    </location>
</feature>
<feature type="compositionally biased region" description="Low complexity" evidence="1">
    <location>
        <begin position="491"/>
        <end position="553"/>
    </location>
</feature>
<feature type="compositionally biased region" description="Basic and acidic residues" evidence="1">
    <location>
        <begin position="371"/>
        <end position="408"/>
    </location>
</feature>
<dbReference type="AlphaFoldDB" id="A0AAE1F8G9"/>
<proteinExistence type="predicted"/>
<sequence length="655" mass="75870">MESERRKLWESKCKRSEGWKATRYHRICSRHFVDWVLGLGPSSSNPDPELFEYNDWGGKCGYNDWGGKCGPSTSSNAWKNKNKSNPGSSNAWKNKNKSNPGSSNAWKNKNESDDRGQADTITPQEPIMSDVSENGGGINLHSSIQQSSFIEGKPALLYDIKNPDWAPTLALNPDQNDEDDYQLWSADTTSSWNGDVKQQVLDVERDVVGYQPQDLERLMEMIQDLAEITWQQLTLDALEIEEEGGKMFWFGRHLEKEEKDSEDDLYDRHLEEIKDSEDNLYDRNIKEDYYYYYDDNDVVTIDEQKIEVEEEMMMMMPEMRNIKLENEEVIDKENEAAIKQQQHAWEGELSIADQIIYEEVYLTETQDGYREEKRGEMQDGYREEKRGETQDGYREEKRGETQVLDAERGTCGTAEVVDINNTTNTQESNSTNPERDNNTNTERHSTQESNNTYTERHKTNTQEANITNTERHSTQKSNSTNIEDHSTQEHNTNTQKSNSTNTQKSNNTNTQESSKRNTQSNTTNSDSNTTNAEPNTTNAESTNATNAESTNATIVGYRRRQQHTYNTKLNRRRNAVRLDHNYSHSPDQSLYHLGHYRHLMMEERGFDNNNPSCSDDSIELSESIPQWLFLKWPTKSELQQRNLPLCPMTKMRLWK</sequence>
<feature type="compositionally biased region" description="Basic and acidic residues" evidence="1">
    <location>
        <begin position="108"/>
        <end position="117"/>
    </location>
</feature>
<accession>A0AAE1F8G9</accession>
<gene>
    <name evidence="2" type="ORF">Pcinc_025200</name>
</gene>
<feature type="compositionally biased region" description="Basic and acidic residues" evidence="1">
    <location>
        <begin position="433"/>
        <end position="446"/>
    </location>
</feature>
<keyword evidence="3" id="KW-1185">Reference proteome</keyword>
<dbReference type="EMBL" id="JAWQEG010002827">
    <property type="protein sequence ID" value="KAK3869490.1"/>
    <property type="molecule type" value="Genomic_DNA"/>
</dbReference>
<name>A0AAE1F8G9_PETCI</name>